<dbReference type="EMBL" id="HE575322">
    <property type="protein sequence ID" value="CCC92981.1"/>
    <property type="molecule type" value="Genomic_DNA"/>
</dbReference>
<dbReference type="VEuPathDB" id="TriTrypDB:TcIL3000_9_3810"/>
<accession>G0UUB7</accession>
<protein>
    <submittedName>
        <fullName evidence="1">Uncharacterized protein</fullName>
    </submittedName>
</protein>
<name>G0UUB7_TRYCI</name>
<evidence type="ECO:0000313" key="1">
    <source>
        <dbReference type="EMBL" id="CCC92981.1"/>
    </source>
</evidence>
<gene>
    <name evidence="1" type="ORF">TCIL3000_9_3810</name>
</gene>
<proteinExistence type="predicted"/>
<sequence length="152" mass="17270">MSRWNERLPHTQWFPSVRLPRKESHKQGAHGWPRLSPGGPPLYIKFPRLAAHGALRAVRFAVRPALNAVNVKGMCALSSDNRTTLSRHPTLRTTRLKVLPTDAACVLPTIPHPAGHKMCALYFYIHHLVEPLQCPPSRYRSNPLINFLFLMK</sequence>
<reference evidence="1" key="1">
    <citation type="journal article" date="2012" name="Proc. Natl. Acad. Sci. U.S.A.">
        <title>Antigenic diversity is generated by distinct evolutionary mechanisms in African trypanosome species.</title>
        <authorList>
            <person name="Jackson A.P."/>
            <person name="Berry A."/>
            <person name="Aslett M."/>
            <person name="Allison H.C."/>
            <person name="Burton P."/>
            <person name="Vavrova-Anderson J."/>
            <person name="Brown R."/>
            <person name="Browne H."/>
            <person name="Corton N."/>
            <person name="Hauser H."/>
            <person name="Gamble J."/>
            <person name="Gilderthorp R."/>
            <person name="Marcello L."/>
            <person name="McQuillan J."/>
            <person name="Otto T.D."/>
            <person name="Quail M.A."/>
            <person name="Sanders M.J."/>
            <person name="van Tonder A."/>
            <person name="Ginger M.L."/>
            <person name="Field M.C."/>
            <person name="Barry J.D."/>
            <person name="Hertz-Fowler C."/>
            <person name="Berriman M."/>
        </authorList>
    </citation>
    <scope>NUCLEOTIDE SEQUENCE</scope>
    <source>
        <strain evidence="1">IL3000</strain>
    </source>
</reference>
<organism evidence="1">
    <name type="scientific">Trypanosoma congolense (strain IL3000)</name>
    <dbReference type="NCBI Taxonomy" id="1068625"/>
    <lineage>
        <taxon>Eukaryota</taxon>
        <taxon>Discoba</taxon>
        <taxon>Euglenozoa</taxon>
        <taxon>Kinetoplastea</taxon>
        <taxon>Metakinetoplastina</taxon>
        <taxon>Trypanosomatida</taxon>
        <taxon>Trypanosomatidae</taxon>
        <taxon>Trypanosoma</taxon>
        <taxon>Nannomonas</taxon>
    </lineage>
</organism>
<dbReference type="AlphaFoldDB" id="G0UUB7"/>